<sequence>MVVADEHRATEITAAQLRELLATIQEVDEQLPDPLSLNDAIAELEQTHELYTRLAPPNGEGPGRGD</sequence>
<dbReference type="KEGG" id="htu:Htur_1248"/>
<accession>D2RPA4</accession>
<keyword evidence="2" id="KW-1185">Reference proteome</keyword>
<dbReference type="AlphaFoldDB" id="D2RPA4"/>
<organism evidence="1 2">
    <name type="scientific">Haloterrigena turkmenica (strain ATCC 51198 / DSM 5511 / JCM 9101 / NCIMB 13204 / VKM B-1734 / 4k)</name>
    <name type="common">Halococcus turkmenicus</name>
    <dbReference type="NCBI Taxonomy" id="543526"/>
    <lineage>
        <taxon>Archaea</taxon>
        <taxon>Methanobacteriati</taxon>
        <taxon>Methanobacteriota</taxon>
        <taxon>Stenosarchaea group</taxon>
        <taxon>Halobacteria</taxon>
        <taxon>Halobacteriales</taxon>
        <taxon>Natrialbaceae</taxon>
        <taxon>Haloterrigena</taxon>
    </lineage>
</organism>
<dbReference type="Proteomes" id="UP000001903">
    <property type="component" value="Chromosome"/>
</dbReference>
<evidence type="ECO:0000313" key="1">
    <source>
        <dbReference type="EMBL" id="ADB60138.1"/>
    </source>
</evidence>
<gene>
    <name evidence="1" type="ordered locus">Htur_1248</name>
</gene>
<dbReference type="HOGENOM" id="CLU_2820732_0_0_2"/>
<reference evidence="1 2" key="1">
    <citation type="journal article" date="2010" name="Stand. Genomic Sci.">
        <title>Complete genome sequence of Haloterrigena turkmenica type strain (4k).</title>
        <authorList>
            <person name="Saunders E."/>
            <person name="Tindall B.J."/>
            <person name="Fahnrich R."/>
            <person name="Lapidus A."/>
            <person name="Copeland A."/>
            <person name="Del Rio T.G."/>
            <person name="Lucas S."/>
            <person name="Chen F."/>
            <person name="Tice H."/>
            <person name="Cheng J.F."/>
            <person name="Han C."/>
            <person name="Detter J.C."/>
            <person name="Bruce D."/>
            <person name="Goodwin L."/>
            <person name="Chain P."/>
            <person name="Pitluck S."/>
            <person name="Pati A."/>
            <person name="Ivanova N."/>
            <person name="Mavromatis K."/>
            <person name="Chen A."/>
            <person name="Palaniappan K."/>
            <person name="Land M."/>
            <person name="Hauser L."/>
            <person name="Chang Y.J."/>
            <person name="Jeffries C.D."/>
            <person name="Brettin T."/>
            <person name="Rohde M."/>
            <person name="Goker M."/>
            <person name="Bristow J."/>
            <person name="Eisen J.A."/>
            <person name="Markowitz V."/>
            <person name="Hugenholtz P."/>
            <person name="Klenk H.P."/>
            <person name="Kyrpides N.C."/>
        </authorList>
    </citation>
    <scope>NUCLEOTIDE SEQUENCE [LARGE SCALE GENOMIC DNA]</scope>
    <source>
        <strain evidence="2">ATCC 51198 / DSM 5511 / JCM 9101 / NCIMB 13204 / VKM B-1734 / 4k</strain>
    </source>
</reference>
<proteinExistence type="predicted"/>
<protein>
    <submittedName>
        <fullName evidence="1">Uncharacterized protein</fullName>
    </submittedName>
</protein>
<evidence type="ECO:0000313" key="2">
    <source>
        <dbReference type="Proteomes" id="UP000001903"/>
    </source>
</evidence>
<dbReference type="OrthoDB" id="205817at2157"/>
<name>D2RPA4_HALTV</name>
<dbReference type="EMBL" id="CP001860">
    <property type="protein sequence ID" value="ADB60138.1"/>
    <property type="molecule type" value="Genomic_DNA"/>
</dbReference>